<sequence length="714" mass="79735">MSTFGDKCNRDVLDASSDLLTVRVFRTDALLALSLIIVAILVGVGSFTRQYRHHGSIRLLSLGAYTLFLPLVSYVVSGVDKENCALPDGIKCSDNSSKYLLAWPSLVQIIGANCCTGIAADDEEGRSIGPAVQLLVGAIWTLLLVLKHFGGYQYDSYLVYWFIAMPCALNITKVMSKLYAYKKARHSLEVGRNPLLIAGYMEQLNSQRGEEHVIPLLLMGEDKQRVEEGPRGYRFTDSSGNSSLVTMDNVVKMASTNDTVLNSWPPYQDLCFSFSLFKLLRQRFTGRSGVEADYPRVPSFMTKLQHGDPQGIVSMIHNELSFACDFYYSYLPISYSRGWLPILNVVLSFFVVTYCSVSGIFLLRDAYVSPGTHQITCKLTCGEEYDFAYGHILTLDVLISFLAIVVLLSEAWEIISYACSNWTKVNLICYYITKTSRQGSPLMKTLIRCMLRLRCKVLNHSYKMGQTSIMDTNMKIVKAVRRLLRLSDQQMEFVEIPPEVNTAILAKFRDSNWSLPTVTASLQQSSIGNILLYGNGKGTSDVILVWHIATCIFEIKHPHEPSNAPAVTATRLSRYCAYLLSSAPELLPDDKAWSKNIYKSVKKIAEPIFRKSNKGPIGYEDILQKLKEKSNDNTELKNGVALGKQLVDETRDAEQEGWEILAGFWSAMVLYIAPSDNVGAHREAIARGGELITILWAMLTHAGIISRPRTGHAV</sequence>
<dbReference type="OMA" id="YYSYLPI"/>
<dbReference type="InterPro" id="IPR025315">
    <property type="entry name" value="DUF4220"/>
</dbReference>
<keyword evidence="1" id="KW-1133">Transmembrane helix</keyword>
<dbReference type="InterPro" id="IPR007658">
    <property type="entry name" value="DUF594"/>
</dbReference>
<keyword evidence="1" id="KW-0812">Transmembrane</keyword>
<evidence type="ECO:0000313" key="4">
    <source>
        <dbReference type="Proteomes" id="UP000006591"/>
    </source>
</evidence>
<feature type="transmembrane region" description="Helical" evidence="1">
    <location>
        <begin position="29"/>
        <end position="47"/>
    </location>
</feature>
<feature type="transmembrane region" description="Helical" evidence="1">
    <location>
        <begin position="99"/>
        <end position="120"/>
    </location>
</feature>
<feature type="domain" description="DUF4220" evidence="2">
    <location>
        <begin position="64"/>
        <end position="471"/>
    </location>
</feature>
<dbReference type="AlphaFoldDB" id="A0A0E0FLB5"/>
<dbReference type="Proteomes" id="UP000006591">
    <property type="component" value="Chromosome 1"/>
</dbReference>
<proteinExistence type="predicted"/>
<dbReference type="Gramene" id="ONIVA01G17080.1">
    <property type="protein sequence ID" value="ONIVA01G17080.1"/>
    <property type="gene ID" value="ONIVA01G17080"/>
</dbReference>
<dbReference type="Pfam" id="PF04578">
    <property type="entry name" value="DUF594"/>
    <property type="match status" value="1"/>
</dbReference>
<feature type="transmembrane region" description="Helical" evidence="1">
    <location>
        <begin position="388"/>
        <end position="408"/>
    </location>
</feature>
<dbReference type="PANTHER" id="PTHR31325">
    <property type="entry name" value="OS01G0798800 PROTEIN-RELATED"/>
    <property type="match status" value="1"/>
</dbReference>
<keyword evidence="4" id="KW-1185">Reference proteome</keyword>
<dbReference type="eggNOG" id="ENOG502QSWW">
    <property type="taxonomic scope" value="Eukaryota"/>
</dbReference>
<dbReference type="Pfam" id="PF13968">
    <property type="entry name" value="DUF4220"/>
    <property type="match status" value="1"/>
</dbReference>
<name>A0A0E0FLB5_ORYNI</name>
<reference evidence="3" key="2">
    <citation type="submission" date="2018-04" db="EMBL/GenBank/DDBJ databases">
        <title>OnivRS2 (Oryza nivara Reference Sequence Version 2).</title>
        <authorList>
            <person name="Zhang J."/>
            <person name="Kudrna D."/>
            <person name="Lee S."/>
            <person name="Talag J."/>
            <person name="Rajasekar S."/>
            <person name="Welchert J."/>
            <person name="Hsing Y.-I."/>
            <person name="Wing R.A."/>
        </authorList>
    </citation>
    <scope>NUCLEOTIDE SEQUENCE [LARGE SCALE GENOMIC DNA]</scope>
</reference>
<keyword evidence="1" id="KW-0472">Membrane</keyword>
<dbReference type="EnsemblPlants" id="ONIVA01G17080.1">
    <property type="protein sequence ID" value="ONIVA01G17080.1"/>
    <property type="gene ID" value="ONIVA01G17080"/>
</dbReference>
<reference evidence="3" key="1">
    <citation type="submission" date="2015-04" db="UniProtKB">
        <authorList>
            <consortium name="EnsemblPlants"/>
        </authorList>
    </citation>
    <scope>IDENTIFICATION</scope>
    <source>
        <strain evidence="3">SL10</strain>
    </source>
</reference>
<protein>
    <recommendedName>
        <fullName evidence="2">DUF4220 domain-containing protein</fullName>
    </recommendedName>
</protein>
<organism evidence="3">
    <name type="scientific">Oryza nivara</name>
    <name type="common">Indian wild rice</name>
    <name type="synonym">Oryza sativa f. spontanea</name>
    <dbReference type="NCBI Taxonomy" id="4536"/>
    <lineage>
        <taxon>Eukaryota</taxon>
        <taxon>Viridiplantae</taxon>
        <taxon>Streptophyta</taxon>
        <taxon>Embryophyta</taxon>
        <taxon>Tracheophyta</taxon>
        <taxon>Spermatophyta</taxon>
        <taxon>Magnoliopsida</taxon>
        <taxon>Liliopsida</taxon>
        <taxon>Poales</taxon>
        <taxon>Poaceae</taxon>
        <taxon>BOP clade</taxon>
        <taxon>Oryzoideae</taxon>
        <taxon>Oryzeae</taxon>
        <taxon>Oryzinae</taxon>
        <taxon>Oryza</taxon>
    </lineage>
</organism>
<evidence type="ECO:0000256" key="1">
    <source>
        <dbReference type="SAM" id="Phobius"/>
    </source>
</evidence>
<feature type="transmembrane region" description="Helical" evidence="1">
    <location>
        <begin position="127"/>
        <end position="146"/>
    </location>
</feature>
<dbReference type="HOGENOM" id="CLU_008762_0_0_1"/>
<accession>A0A0E0FLB5</accession>
<evidence type="ECO:0000259" key="2">
    <source>
        <dbReference type="Pfam" id="PF13968"/>
    </source>
</evidence>
<feature type="transmembrane region" description="Helical" evidence="1">
    <location>
        <begin position="59"/>
        <end position="79"/>
    </location>
</feature>
<feature type="transmembrane region" description="Helical" evidence="1">
    <location>
        <begin position="339"/>
        <end position="363"/>
    </location>
</feature>
<evidence type="ECO:0000313" key="3">
    <source>
        <dbReference type="EnsemblPlants" id="ONIVA01G17080.1"/>
    </source>
</evidence>
<dbReference type="STRING" id="4536.A0A0E0FLB5"/>